<dbReference type="GO" id="GO:0005886">
    <property type="term" value="C:plasma membrane"/>
    <property type="evidence" value="ECO:0007669"/>
    <property type="project" value="TreeGrafter"/>
</dbReference>
<dbReference type="OrthoDB" id="9802121at2"/>
<dbReference type="AlphaFoldDB" id="A0A501X3J2"/>
<keyword evidence="7" id="KW-0732">Signal</keyword>
<evidence type="ECO:0000256" key="3">
    <source>
        <dbReference type="ARBA" id="ARBA00022692"/>
    </source>
</evidence>
<evidence type="ECO:0000256" key="2">
    <source>
        <dbReference type="ARBA" id="ARBA00009694"/>
    </source>
</evidence>
<evidence type="ECO:0000256" key="7">
    <source>
        <dbReference type="SAM" id="SignalP"/>
    </source>
</evidence>
<accession>A0A501X3J2</accession>
<evidence type="ECO:0000256" key="5">
    <source>
        <dbReference type="ARBA" id="ARBA00023136"/>
    </source>
</evidence>
<name>A0A501X3J2_9GAMM</name>
<protein>
    <submittedName>
        <fullName evidence="8">DUF423 domain-containing protein</fullName>
    </submittedName>
</protein>
<organism evidence="8 9">
    <name type="scientific">Maribrevibacterium harenarium</name>
    <dbReference type="NCBI Taxonomy" id="2589817"/>
    <lineage>
        <taxon>Bacteria</taxon>
        <taxon>Pseudomonadati</taxon>
        <taxon>Pseudomonadota</taxon>
        <taxon>Gammaproteobacteria</taxon>
        <taxon>Oceanospirillales</taxon>
        <taxon>Oceanospirillaceae</taxon>
        <taxon>Maribrevibacterium</taxon>
    </lineage>
</organism>
<dbReference type="InterPro" id="IPR006696">
    <property type="entry name" value="DUF423"/>
</dbReference>
<evidence type="ECO:0000256" key="1">
    <source>
        <dbReference type="ARBA" id="ARBA00004141"/>
    </source>
</evidence>
<keyword evidence="3 6" id="KW-0812">Transmembrane</keyword>
<feature type="chain" id="PRO_5021286097" evidence="7">
    <location>
        <begin position="25"/>
        <end position="126"/>
    </location>
</feature>
<keyword evidence="5 6" id="KW-0472">Membrane</keyword>
<keyword evidence="4 6" id="KW-1133">Transmembrane helix</keyword>
<dbReference type="EMBL" id="VFRR01000003">
    <property type="protein sequence ID" value="TPE55066.1"/>
    <property type="molecule type" value="Genomic_DNA"/>
</dbReference>
<feature type="signal peptide" evidence="7">
    <location>
        <begin position="1"/>
        <end position="24"/>
    </location>
</feature>
<feature type="transmembrane region" description="Helical" evidence="6">
    <location>
        <begin position="53"/>
        <end position="70"/>
    </location>
</feature>
<sequence length="126" mass="13544">MKQLTAVQRLWGSLCALQAGIAVAAGAFGAHGLKNLVDERALGWWQTGSQYLMYHALAGLIVVAFMGYRANLAKVTLLFTLGSILFTGSLYVMTLTSITSLGMITPLGGVTYLSGWGLLAYRLWRG</sequence>
<comment type="caution">
    <text evidence="8">The sequence shown here is derived from an EMBL/GenBank/DDBJ whole genome shotgun (WGS) entry which is preliminary data.</text>
</comment>
<comment type="similarity">
    <text evidence="2">Belongs to the UPF0382 family.</text>
</comment>
<evidence type="ECO:0000256" key="6">
    <source>
        <dbReference type="SAM" id="Phobius"/>
    </source>
</evidence>
<gene>
    <name evidence="8" type="ORF">FJM67_02690</name>
</gene>
<evidence type="ECO:0000313" key="8">
    <source>
        <dbReference type="EMBL" id="TPE55066.1"/>
    </source>
</evidence>
<dbReference type="PANTHER" id="PTHR43461">
    <property type="entry name" value="TRANSMEMBRANE PROTEIN 256"/>
    <property type="match status" value="1"/>
</dbReference>
<evidence type="ECO:0000256" key="4">
    <source>
        <dbReference type="ARBA" id="ARBA00022989"/>
    </source>
</evidence>
<dbReference type="Proteomes" id="UP000315901">
    <property type="component" value="Unassembled WGS sequence"/>
</dbReference>
<feature type="transmembrane region" description="Helical" evidence="6">
    <location>
        <begin position="104"/>
        <end position="124"/>
    </location>
</feature>
<evidence type="ECO:0000313" key="9">
    <source>
        <dbReference type="Proteomes" id="UP000315901"/>
    </source>
</evidence>
<dbReference type="PANTHER" id="PTHR43461:SF1">
    <property type="entry name" value="TRANSMEMBRANE PROTEIN 256"/>
    <property type="match status" value="1"/>
</dbReference>
<feature type="transmembrane region" description="Helical" evidence="6">
    <location>
        <begin position="77"/>
        <end position="98"/>
    </location>
</feature>
<proteinExistence type="inferred from homology"/>
<comment type="subcellular location">
    <subcellularLocation>
        <location evidence="1">Membrane</location>
        <topology evidence="1">Multi-pass membrane protein</topology>
    </subcellularLocation>
</comment>
<reference evidence="8 9" key="1">
    <citation type="submission" date="2019-06" db="EMBL/GenBank/DDBJ databases">
        <title>A novel bacterium of genus Marinomonas, isolated from coastal sand.</title>
        <authorList>
            <person name="Huang H."/>
            <person name="Mo K."/>
            <person name="Hu Y."/>
        </authorList>
    </citation>
    <scope>NUCLEOTIDE SEQUENCE [LARGE SCALE GENOMIC DNA]</scope>
    <source>
        <strain evidence="8 9">HB171799</strain>
    </source>
</reference>
<keyword evidence="9" id="KW-1185">Reference proteome</keyword>
<dbReference type="Pfam" id="PF04241">
    <property type="entry name" value="DUF423"/>
    <property type="match status" value="1"/>
</dbReference>